<dbReference type="SUPFAM" id="SSF56322">
    <property type="entry name" value="ADC synthase"/>
    <property type="match status" value="1"/>
</dbReference>
<accession>A0A5C6ZKC5</accession>
<reference evidence="2 3" key="1">
    <citation type="submission" date="2019-08" db="EMBL/GenBank/DDBJ databases">
        <title>Genomes of Subsaximicrobium wynnwilliamsii strains.</title>
        <authorList>
            <person name="Bowman J.P."/>
        </authorList>
    </citation>
    <scope>NUCLEOTIDE SEQUENCE [LARGE SCALE GENOMIC DNA]</scope>
    <source>
        <strain evidence="2 3">2-80-2</strain>
    </source>
</reference>
<dbReference type="PANTHER" id="PTHR42839:SF2">
    <property type="entry name" value="ISOCHORISMATE SYNTHASE ENTC"/>
    <property type="match status" value="1"/>
</dbReference>
<gene>
    <name evidence="2" type="ORF">ESY86_06140</name>
</gene>
<dbReference type="Pfam" id="PF00425">
    <property type="entry name" value="Chorismate_bind"/>
    <property type="match status" value="1"/>
</dbReference>
<feature type="domain" description="Chorismate-utilising enzyme C-terminal" evidence="1">
    <location>
        <begin position="102"/>
        <end position="368"/>
    </location>
</feature>
<evidence type="ECO:0000313" key="2">
    <source>
        <dbReference type="EMBL" id="TXD89784.1"/>
    </source>
</evidence>
<evidence type="ECO:0000313" key="3">
    <source>
        <dbReference type="Proteomes" id="UP000321578"/>
    </source>
</evidence>
<sequence length="377" mass="42365">MTKDELLKSVQAHWISNLPFVAYSKPDTALVNAVLQKSDQIHYTLDFEESGFVFAPFNNQEETIIFPSENSKLLKADFVVEAIAENTKADSTLGDETETSAQKQHKVLVEKAISAIADNKFKKVVISREEVLPIDEQSPFTLFENLLQCYPSAMVYIWFHPKVGLWLGATPETLLQVEGLRFKTMALAGTQAYIDTEAVVWDAKNIMEQQLVTNFIEDQLQPVVATLNIMDAETIKAGRLLHLRSHISGILKSDGNKLKHLLQALHPTPAVCGLPKSEAKAFILKNENYNREFYAGFLGELNLSKTTSRNPNRRNVENNAYASITKLSHLYVNLRCMQIKQQNAHLYVGGGITQSSNPEAEWEETVNKLQTMKRVLG</sequence>
<dbReference type="InterPro" id="IPR015890">
    <property type="entry name" value="Chorismate_C"/>
</dbReference>
<proteinExistence type="predicted"/>
<name>A0A5C6ZKC5_9FLAO</name>
<dbReference type="EMBL" id="VORO01000005">
    <property type="protein sequence ID" value="TXD89784.1"/>
    <property type="molecule type" value="Genomic_DNA"/>
</dbReference>
<dbReference type="OrthoDB" id="9806579at2"/>
<protein>
    <submittedName>
        <fullName evidence="2">Isochorismate synthase</fullName>
    </submittedName>
</protein>
<dbReference type="Gene3D" id="3.60.120.10">
    <property type="entry name" value="Anthranilate synthase"/>
    <property type="match status" value="1"/>
</dbReference>
<dbReference type="AlphaFoldDB" id="A0A5C6ZKC5"/>
<dbReference type="PANTHER" id="PTHR42839">
    <property type="entry name" value="ISOCHORISMATE SYNTHASE ENTC"/>
    <property type="match status" value="1"/>
</dbReference>
<dbReference type="Proteomes" id="UP000321578">
    <property type="component" value="Unassembled WGS sequence"/>
</dbReference>
<dbReference type="InterPro" id="IPR005801">
    <property type="entry name" value="ADC_synthase"/>
</dbReference>
<evidence type="ECO:0000259" key="1">
    <source>
        <dbReference type="Pfam" id="PF00425"/>
    </source>
</evidence>
<dbReference type="RefSeq" id="WP_147085728.1">
    <property type="nucleotide sequence ID" value="NZ_VORM01000005.1"/>
</dbReference>
<keyword evidence="3" id="KW-1185">Reference proteome</keyword>
<organism evidence="2 3">
    <name type="scientific">Subsaximicrobium wynnwilliamsii</name>
    <dbReference type="NCBI Taxonomy" id="291179"/>
    <lineage>
        <taxon>Bacteria</taxon>
        <taxon>Pseudomonadati</taxon>
        <taxon>Bacteroidota</taxon>
        <taxon>Flavobacteriia</taxon>
        <taxon>Flavobacteriales</taxon>
        <taxon>Flavobacteriaceae</taxon>
        <taxon>Subsaximicrobium</taxon>
    </lineage>
</organism>
<comment type="caution">
    <text evidence="2">The sequence shown here is derived from an EMBL/GenBank/DDBJ whole genome shotgun (WGS) entry which is preliminary data.</text>
</comment>